<feature type="domain" description="SANT" evidence="6">
    <location>
        <begin position="198"/>
        <end position="250"/>
    </location>
</feature>
<dbReference type="GO" id="GO:0019185">
    <property type="term" value="C:snRNA-activating protein complex"/>
    <property type="evidence" value="ECO:0007669"/>
    <property type="project" value="TreeGrafter"/>
</dbReference>
<keyword evidence="9" id="KW-1185">Reference proteome</keyword>
<organism evidence="8 9">
    <name type="scientific">Tritrichomonas foetus</name>
    <dbReference type="NCBI Taxonomy" id="1144522"/>
    <lineage>
        <taxon>Eukaryota</taxon>
        <taxon>Metamonada</taxon>
        <taxon>Parabasalia</taxon>
        <taxon>Tritrichomonadida</taxon>
        <taxon>Tritrichomonadidae</taxon>
        <taxon>Tritrichomonas</taxon>
    </lineage>
</organism>
<evidence type="ECO:0000256" key="3">
    <source>
        <dbReference type="ARBA" id="ARBA00023163"/>
    </source>
</evidence>
<dbReference type="PANTHER" id="PTHR46621">
    <property type="entry name" value="SNRNA-ACTIVATING PROTEIN COMPLEX SUBUNIT 4"/>
    <property type="match status" value="1"/>
</dbReference>
<feature type="domain" description="HTH myb-type" evidence="7">
    <location>
        <begin position="195"/>
        <end position="250"/>
    </location>
</feature>
<dbReference type="PROSITE" id="PS51294">
    <property type="entry name" value="HTH_MYB"/>
    <property type="match status" value="2"/>
</dbReference>
<dbReference type="Gene3D" id="1.10.10.60">
    <property type="entry name" value="Homeodomain-like"/>
    <property type="match status" value="2"/>
</dbReference>
<dbReference type="OrthoDB" id="2143914at2759"/>
<dbReference type="PROSITE" id="PS51293">
    <property type="entry name" value="SANT"/>
    <property type="match status" value="1"/>
</dbReference>
<dbReference type="InterPro" id="IPR017930">
    <property type="entry name" value="Myb_dom"/>
</dbReference>
<reference evidence="8" key="1">
    <citation type="submission" date="2016-10" db="EMBL/GenBank/DDBJ databases">
        <authorList>
            <person name="Benchimol M."/>
            <person name="Almeida L.G."/>
            <person name="Vasconcelos A.T."/>
            <person name="Perreira-Neves A."/>
            <person name="Rosa I.A."/>
            <person name="Tasca T."/>
            <person name="Bogo M.R."/>
            <person name="de Souza W."/>
        </authorList>
    </citation>
    <scope>NUCLEOTIDE SEQUENCE [LARGE SCALE GENOMIC DNA]</scope>
    <source>
        <strain evidence="8">K</strain>
    </source>
</reference>
<dbReference type="SMART" id="SM00717">
    <property type="entry name" value="SANT"/>
    <property type="match status" value="2"/>
</dbReference>
<feature type="domain" description="Myb-like" evidence="5">
    <location>
        <begin position="142"/>
        <end position="194"/>
    </location>
</feature>
<feature type="domain" description="Myb-like" evidence="5">
    <location>
        <begin position="195"/>
        <end position="246"/>
    </location>
</feature>
<dbReference type="GO" id="GO:0042796">
    <property type="term" value="P:snRNA transcription by RNA polymerase III"/>
    <property type="evidence" value="ECO:0007669"/>
    <property type="project" value="TreeGrafter"/>
</dbReference>
<feature type="domain" description="HTH myb-type" evidence="7">
    <location>
        <begin position="149"/>
        <end position="192"/>
    </location>
</feature>
<dbReference type="Proteomes" id="UP000179807">
    <property type="component" value="Unassembled WGS sequence"/>
</dbReference>
<protein>
    <submittedName>
        <fullName evidence="8">R2r3-MYB transcription factor</fullName>
    </submittedName>
</protein>
<dbReference type="InterPro" id="IPR009057">
    <property type="entry name" value="Homeodomain-like_sf"/>
</dbReference>
<keyword evidence="2" id="KW-0238">DNA-binding</keyword>
<evidence type="ECO:0000256" key="4">
    <source>
        <dbReference type="ARBA" id="ARBA00023242"/>
    </source>
</evidence>
<name>A0A1J4KYU8_9EUKA</name>
<dbReference type="GO" id="GO:0000978">
    <property type="term" value="F:RNA polymerase II cis-regulatory region sequence-specific DNA binding"/>
    <property type="evidence" value="ECO:0007669"/>
    <property type="project" value="TreeGrafter"/>
</dbReference>
<dbReference type="PANTHER" id="PTHR46621:SF1">
    <property type="entry name" value="SNRNA-ACTIVATING PROTEIN COMPLEX SUBUNIT 4"/>
    <property type="match status" value="1"/>
</dbReference>
<dbReference type="GO" id="GO:0042795">
    <property type="term" value="P:snRNA transcription by RNA polymerase II"/>
    <property type="evidence" value="ECO:0007669"/>
    <property type="project" value="TreeGrafter"/>
</dbReference>
<dbReference type="SUPFAM" id="SSF46689">
    <property type="entry name" value="Homeodomain-like"/>
    <property type="match status" value="2"/>
</dbReference>
<keyword evidence="4" id="KW-0539">Nucleus</keyword>
<evidence type="ECO:0000259" key="6">
    <source>
        <dbReference type="PROSITE" id="PS51293"/>
    </source>
</evidence>
<dbReference type="EMBL" id="MLAK01000111">
    <property type="protein sequence ID" value="OHT16427.1"/>
    <property type="molecule type" value="Genomic_DNA"/>
</dbReference>
<dbReference type="InterPro" id="IPR017884">
    <property type="entry name" value="SANT_dom"/>
</dbReference>
<evidence type="ECO:0000313" key="8">
    <source>
        <dbReference type="EMBL" id="OHT16427.1"/>
    </source>
</evidence>
<evidence type="ECO:0000259" key="5">
    <source>
        <dbReference type="PROSITE" id="PS50090"/>
    </source>
</evidence>
<dbReference type="GeneID" id="94825541"/>
<dbReference type="GO" id="GO:0001006">
    <property type="term" value="F:RNA polymerase III type 3 promoter sequence-specific DNA binding"/>
    <property type="evidence" value="ECO:0007669"/>
    <property type="project" value="TreeGrafter"/>
</dbReference>
<dbReference type="AlphaFoldDB" id="A0A1J4KYU8"/>
<evidence type="ECO:0000259" key="7">
    <source>
        <dbReference type="PROSITE" id="PS51294"/>
    </source>
</evidence>
<dbReference type="Pfam" id="PF13921">
    <property type="entry name" value="Myb_DNA-bind_6"/>
    <property type="match status" value="1"/>
</dbReference>
<gene>
    <name evidence="8" type="ORF">TRFO_02683</name>
</gene>
<comment type="caution">
    <text evidence="8">The sequence shown here is derived from an EMBL/GenBank/DDBJ whole genome shotgun (WGS) entry which is preliminary data.</text>
</comment>
<dbReference type="CDD" id="cd00167">
    <property type="entry name" value="SANT"/>
    <property type="match status" value="2"/>
</dbReference>
<dbReference type="VEuPathDB" id="TrichDB:TRFO_02683"/>
<evidence type="ECO:0000256" key="2">
    <source>
        <dbReference type="ARBA" id="ARBA00023125"/>
    </source>
</evidence>
<dbReference type="RefSeq" id="XP_068369563.1">
    <property type="nucleotide sequence ID" value="XM_068490837.1"/>
</dbReference>
<keyword evidence="3" id="KW-0804">Transcription</keyword>
<evidence type="ECO:0000256" key="1">
    <source>
        <dbReference type="ARBA" id="ARBA00023015"/>
    </source>
</evidence>
<accession>A0A1J4KYU8</accession>
<dbReference type="InterPro" id="IPR051575">
    <property type="entry name" value="Myb-like_DNA-bd"/>
</dbReference>
<evidence type="ECO:0000313" key="9">
    <source>
        <dbReference type="Proteomes" id="UP000179807"/>
    </source>
</evidence>
<proteinExistence type="predicted"/>
<dbReference type="InterPro" id="IPR001005">
    <property type="entry name" value="SANT/Myb"/>
</dbReference>
<sequence length="347" mass="40939">MKVDVLEKVQRKFHISQNLRSNPQKVSFNQCFYFIEMFERKDQMIVSRSITPVLEYIMNMFSEPYCIPSNHHYSSISHILTNFIQNKIPYNDCYKRIKKITPDNVPLLKLKSILDVPQQPLKPIQLFDNYDETNNIKMCGSVKKKKAMNWTVIEDERLLSGILRFGIDNWTTIANYVGNNRTRSQCNQRWTRGLNPHISKQQWTIQETQKLLGLVQTHGEKSWTHISSVMGNRSDIQCRYHYYHVTKKHPCNVDLNTTNVDLNIMNMNHIPNNLKFLHHTLNISTNMNVPSVDHFNAHDYLKDSPIEKKQEYFFHFNSKFSDVTSLFDETDEWFVDNSKDCDGFTCI</sequence>
<dbReference type="PROSITE" id="PS50090">
    <property type="entry name" value="MYB_LIKE"/>
    <property type="match status" value="2"/>
</dbReference>
<keyword evidence="1" id="KW-0805">Transcription regulation</keyword>